<accession>A0A5P1E975</accession>
<gene>
    <name evidence="2" type="ORF">A4U43_C07F3930</name>
</gene>
<dbReference type="AlphaFoldDB" id="A0A5P1E975"/>
<evidence type="ECO:0000313" key="3">
    <source>
        <dbReference type="Proteomes" id="UP000243459"/>
    </source>
</evidence>
<feature type="transmembrane region" description="Helical" evidence="1">
    <location>
        <begin position="47"/>
        <end position="67"/>
    </location>
</feature>
<evidence type="ECO:0000313" key="2">
    <source>
        <dbReference type="EMBL" id="ONK62445.1"/>
    </source>
</evidence>
<reference evidence="3" key="1">
    <citation type="journal article" date="2017" name="Nat. Commun.">
        <title>The asparagus genome sheds light on the origin and evolution of a young Y chromosome.</title>
        <authorList>
            <person name="Harkess A."/>
            <person name="Zhou J."/>
            <person name="Xu C."/>
            <person name="Bowers J.E."/>
            <person name="Van der Hulst R."/>
            <person name="Ayyampalayam S."/>
            <person name="Mercati F."/>
            <person name="Riccardi P."/>
            <person name="McKain M.R."/>
            <person name="Kakrana A."/>
            <person name="Tang H."/>
            <person name="Ray J."/>
            <person name="Groenendijk J."/>
            <person name="Arikit S."/>
            <person name="Mathioni S.M."/>
            <person name="Nakano M."/>
            <person name="Shan H."/>
            <person name="Telgmann-Rauber A."/>
            <person name="Kanno A."/>
            <person name="Yue Z."/>
            <person name="Chen H."/>
            <person name="Li W."/>
            <person name="Chen Y."/>
            <person name="Xu X."/>
            <person name="Zhang Y."/>
            <person name="Luo S."/>
            <person name="Chen H."/>
            <person name="Gao J."/>
            <person name="Mao Z."/>
            <person name="Pires J.C."/>
            <person name="Luo M."/>
            <person name="Kudrna D."/>
            <person name="Wing R.A."/>
            <person name="Meyers B.C."/>
            <person name="Yi K."/>
            <person name="Kong H."/>
            <person name="Lavrijsen P."/>
            <person name="Sunseri F."/>
            <person name="Falavigna A."/>
            <person name="Ye Y."/>
            <person name="Leebens-Mack J.H."/>
            <person name="Chen G."/>
        </authorList>
    </citation>
    <scope>NUCLEOTIDE SEQUENCE [LARGE SCALE GENOMIC DNA]</scope>
    <source>
        <strain evidence="3">cv. DH0086</strain>
    </source>
</reference>
<keyword evidence="1" id="KW-0812">Transmembrane</keyword>
<keyword evidence="1" id="KW-0472">Membrane</keyword>
<protein>
    <submittedName>
        <fullName evidence="2">Uncharacterized protein</fullName>
    </submittedName>
</protein>
<keyword evidence="1" id="KW-1133">Transmembrane helix</keyword>
<proteinExistence type="predicted"/>
<dbReference type="EMBL" id="CM007387">
    <property type="protein sequence ID" value="ONK62445.1"/>
    <property type="molecule type" value="Genomic_DNA"/>
</dbReference>
<sequence>MVLCSVWCTCCCGFAGFVFSLGTGWFDGAKRGVHVVHEGVVERGFEVVRFISAKSMLIVTICLALCMRVMAGTRVLMSVSTCMISSNWNKMDKFKIDMFFRKGDDSLTSQSSFVRVKNIDDTYFWKSVSILELVPNISMEIVSFVAFKLKEQLQVHFGAKVSSE</sequence>
<evidence type="ECO:0000256" key="1">
    <source>
        <dbReference type="SAM" id="Phobius"/>
    </source>
</evidence>
<keyword evidence="3" id="KW-1185">Reference proteome</keyword>
<dbReference type="Gramene" id="ONK62445">
    <property type="protein sequence ID" value="ONK62445"/>
    <property type="gene ID" value="A4U43_C07F3930"/>
</dbReference>
<dbReference type="Proteomes" id="UP000243459">
    <property type="component" value="Chromosome 7"/>
</dbReference>
<organism evidence="2 3">
    <name type="scientific">Asparagus officinalis</name>
    <name type="common">Garden asparagus</name>
    <dbReference type="NCBI Taxonomy" id="4686"/>
    <lineage>
        <taxon>Eukaryota</taxon>
        <taxon>Viridiplantae</taxon>
        <taxon>Streptophyta</taxon>
        <taxon>Embryophyta</taxon>
        <taxon>Tracheophyta</taxon>
        <taxon>Spermatophyta</taxon>
        <taxon>Magnoliopsida</taxon>
        <taxon>Liliopsida</taxon>
        <taxon>Asparagales</taxon>
        <taxon>Asparagaceae</taxon>
        <taxon>Asparagoideae</taxon>
        <taxon>Asparagus</taxon>
    </lineage>
</organism>
<name>A0A5P1E975_ASPOF</name>